<protein>
    <submittedName>
        <fullName evidence="1">Uncharacterized protein</fullName>
    </submittedName>
</protein>
<proteinExistence type="predicted"/>
<accession>A0A2T1C9Z6</accession>
<keyword evidence="2" id="KW-1185">Reference proteome</keyword>
<sequence>MKIQALNIQTGDRIIAYFKNKMQVCTVKYISAPDQTNITLSVFLGERYRHSSSGIIRFKSEALVDLTN</sequence>
<comment type="caution">
    <text evidence="1">The sequence shown here is derived from an EMBL/GenBank/DDBJ whole genome shotgun (WGS) entry which is preliminary data.</text>
</comment>
<dbReference type="OrthoDB" id="574445at2"/>
<dbReference type="EMBL" id="PVWJ01000003">
    <property type="protein sequence ID" value="PSB05092.1"/>
    <property type="molecule type" value="Genomic_DNA"/>
</dbReference>
<dbReference type="RefSeq" id="WP_106286779.1">
    <property type="nucleotide sequence ID" value="NZ_CAWNTC010000123.1"/>
</dbReference>
<gene>
    <name evidence="1" type="ORF">C7B64_00875</name>
</gene>
<dbReference type="Proteomes" id="UP000238762">
    <property type="component" value="Unassembled WGS sequence"/>
</dbReference>
<name>A0A2T1C9Z6_9CYAN</name>
<evidence type="ECO:0000313" key="1">
    <source>
        <dbReference type="EMBL" id="PSB05092.1"/>
    </source>
</evidence>
<reference evidence="1 2" key="1">
    <citation type="submission" date="2018-02" db="EMBL/GenBank/DDBJ databases">
        <authorList>
            <person name="Cohen D.B."/>
            <person name="Kent A.D."/>
        </authorList>
    </citation>
    <scope>NUCLEOTIDE SEQUENCE [LARGE SCALE GENOMIC DNA]</scope>
    <source>
        <strain evidence="1 2">CCAP 1448/3</strain>
    </source>
</reference>
<reference evidence="1 2" key="2">
    <citation type="submission" date="2018-03" db="EMBL/GenBank/DDBJ databases">
        <title>The ancient ancestry and fast evolution of plastids.</title>
        <authorList>
            <person name="Moore K.R."/>
            <person name="Magnabosco C."/>
            <person name="Momper L."/>
            <person name="Gold D.A."/>
            <person name="Bosak T."/>
            <person name="Fournier G.P."/>
        </authorList>
    </citation>
    <scope>NUCLEOTIDE SEQUENCE [LARGE SCALE GENOMIC DNA]</scope>
    <source>
        <strain evidence="1 2">CCAP 1448/3</strain>
    </source>
</reference>
<evidence type="ECO:0000313" key="2">
    <source>
        <dbReference type="Proteomes" id="UP000238762"/>
    </source>
</evidence>
<organism evidence="1 2">
    <name type="scientific">Merismopedia glauca CCAP 1448/3</name>
    <dbReference type="NCBI Taxonomy" id="1296344"/>
    <lineage>
        <taxon>Bacteria</taxon>
        <taxon>Bacillati</taxon>
        <taxon>Cyanobacteriota</taxon>
        <taxon>Cyanophyceae</taxon>
        <taxon>Synechococcales</taxon>
        <taxon>Merismopediaceae</taxon>
        <taxon>Merismopedia</taxon>
    </lineage>
</organism>
<dbReference type="AlphaFoldDB" id="A0A2T1C9Z6"/>